<name>A0A9P9EDQ6_9PLEO</name>
<dbReference type="EMBL" id="JAGMWT010000002">
    <property type="protein sequence ID" value="KAH7135269.1"/>
    <property type="molecule type" value="Genomic_DNA"/>
</dbReference>
<reference evidence="1" key="1">
    <citation type="journal article" date="2021" name="Nat. Commun.">
        <title>Genetic determinants of endophytism in the Arabidopsis root mycobiome.</title>
        <authorList>
            <person name="Mesny F."/>
            <person name="Miyauchi S."/>
            <person name="Thiergart T."/>
            <person name="Pickel B."/>
            <person name="Atanasova L."/>
            <person name="Karlsson M."/>
            <person name="Huettel B."/>
            <person name="Barry K.W."/>
            <person name="Haridas S."/>
            <person name="Chen C."/>
            <person name="Bauer D."/>
            <person name="Andreopoulos W."/>
            <person name="Pangilinan J."/>
            <person name="LaButti K."/>
            <person name="Riley R."/>
            <person name="Lipzen A."/>
            <person name="Clum A."/>
            <person name="Drula E."/>
            <person name="Henrissat B."/>
            <person name="Kohler A."/>
            <person name="Grigoriev I.V."/>
            <person name="Martin F.M."/>
            <person name="Hacquard S."/>
        </authorList>
    </citation>
    <scope>NUCLEOTIDE SEQUENCE</scope>
    <source>
        <strain evidence="1">MPI-CAGE-CH-0243</strain>
    </source>
</reference>
<evidence type="ECO:0000313" key="1">
    <source>
        <dbReference type="EMBL" id="KAH7135269.1"/>
    </source>
</evidence>
<evidence type="ECO:0000313" key="2">
    <source>
        <dbReference type="Proteomes" id="UP000700596"/>
    </source>
</evidence>
<organism evidence="1 2">
    <name type="scientific">Dendryphion nanum</name>
    <dbReference type="NCBI Taxonomy" id="256645"/>
    <lineage>
        <taxon>Eukaryota</taxon>
        <taxon>Fungi</taxon>
        <taxon>Dikarya</taxon>
        <taxon>Ascomycota</taxon>
        <taxon>Pezizomycotina</taxon>
        <taxon>Dothideomycetes</taxon>
        <taxon>Pleosporomycetidae</taxon>
        <taxon>Pleosporales</taxon>
        <taxon>Torulaceae</taxon>
        <taxon>Dendryphion</taxon>
    </lineage>
</organism>
<sequence length="191" mass="20948">MSCMCCVWSGLYTGMLLATIPWANVLLSSNYLMIGTSLAFGIAFPSTGHVCLDDDHLCFPPVHGQDGVAPSVCPATPSHASACRVHIGLHHGFDALSRSSRHLDSVRDSAGLSVLCEWSLSRGSMRCTESSVVISGEWSNRRHKCQYCTARQRTRARALGRIPYCFLINERVAGELRTIAACWVILYVRMA</sequence>
<comment type="caution">
    <text evidence="1">The sequence shown here is derived from an EMBL/GenBank/DDBJ whole genome shotgun (WGS) entry which is preliminary data.</text>
</comment>
<proteinExistence type="predicted"/>
<dbReference type="Proteomes" id="UP000700596">
    <property type="component" value="Unassembled WGS sequence"/>
</dbReference>
<gene>
    <name evidence="1" type="ORF">B0J11DRAFT_156424</name>
</gene>
<accession>A0A9P9EDQ6</accession>
<dbReference type="AlphaFoldDB" id="A0A9P9EDQ6"/>
<protein>
    <submittedName>
        <fullName evidence="1">Uncharacterized protein</fullName>
    </submittedName>
</protein>
<keyword evidence="2" id="KW-1185">Reference proteome</keyword>